<evidence type="ECO:0000313" key="2">
    <source>
        <dbReference type="Proteomes" id="UP000246073"/>
    </source>
</evidence>
<accession>A0A2P9HGV2</accession>
<protein>
    <submittedName>
        <fullName evidence="1">Uncharacterized protein</fullName>
    </submittedName>
</protein>
<sequence length="45" mass="5216">MCPAVKAVVMVFAPDCERRFHERVPALPFLPSRDRNVYFECFTVA</sequence>
<dbReference type="Proteomes" id="UP000246073">
    <property type="component" value="Unassembled WGS sequence"/>
</dbReference>
<reference evidence="2" key="1">
    <citation type="submission" date="2017-12" db="EMBL/GenBank/DDBJ databases">
        <authorList>
            <person name="Diaz M."/>
        </authorList>
    </citation>
    <scope>NUCLEOTIDE SEQUENCE [LARGE SCALE GENOMIC DNA]</scope>
    <source>
        <strain evidence="2">FI11154</strain>
    </source>
</reference>
<name>A0A2P9HGV2_9HYPH</name>
<evidence type="ECO:0000313" key="1">
    <source>
        <dbReference type="EMBL" id="SPL63345.1"/>
    </source>
</evidence>
<proteinExistence type="predicted"/>
<dbReference type="AlphaFoldDB" id="A0A2P9HGV2"/>
<organism evidence="1 2">
    <name type="scientific">Ochrobactrum soli</name>
    <dbReference type="NCBI Taxonomy" id="2448455"/>
    <lineage>
        <taxon>Bacteria</taxon>
        <taxon>Pseudomonadati</taxon>
        <taxon>Pseudomonadota</taxon>
        <taxon>Alphaproteobacteria</taxon>
        <taxon>Hyphomicrobiales</taxon>
        <taxon>Brucellaceae</taxon>
        <taxon>Brucella/Ochrobactrum group</taxon>
        <taxon>Ochrobactrum</taxon>
    </lineage>
</organism>
<gene>
    <name evidence="1" type="ORF">OHAE_3277</name>
</gene>
<dbReference type="EMBL" id="OOFM01000004">
    <property type="protein sequence ID" value="SPL63345.1"/>
    <property type="molecule type" value="Genomic_DNA"/>
</dbReference>